<evidence type="ECO:0000256" key="5">
    <source>
        <dbReference type="ARBA" id="ARBA00022840"/>
    </source>
</evidence>
<dbReference type="AlphaFoldDB" id="A0A4S4MWQ9"/>
<protein>
    <recommendedName>
        <fullName evidence="8">Protein kinase domain-containing protein</fullName>
    </recommendedName>
</protein>
<dbReference type="GO" id="GO:0004674">
    <property type="term" value="F:protein serine/threonine kinase activity"/>
    <property type="evidence" value="ECO:0007669"/>
    <property type="project" value="UniProtKB-KW"/>
</dbReference>
<gene>
    <name evidence="9" type="ORF">EUX98_g3364</name>
</gene>
<dbReference type="Gene3D" id="3.30.200.20">
    <property type="entry name" value="Phosphorylase Kinase, domain 1"/>
    <property type="match status" value="1"/>
</dbReference>
<dbReference type="Gene3D" id="1.10.510.10">
    <property type="entry name" value="Transferase(Phosphotransferase) domain 1"/>
    <property type="match status" value="1"/>
</dbReference>
<sequence length="400" mass="45648">MSSMTPKNQHRDFSVGPNGESVYDLSFASEPLGMPASAGHGWAQLDFGQKIGPQDRFTVERKLGWGMHSSTWLARDTLDRRFVAIKVLTGYMTDTDRKNLVWESDALHAVSHLPLSAHSIRVLEDHFTIPGKDLSGDHLCFVTPVYGGDVERLWRANHKKFPLSLTKRILLHLLRGVAHAHDRGVVHADLKKDNIFYDTLLTTSQIDQILVTDPPRRHDPEISHEGTIIQSAVSQPLPIISLDEAQSANFLLADFGCAQPSTLHDRRLMNILPYRPPEVWMDGEWDTPADIWAFGWKDLFQWEVNEEWGLTKEQNMFYQMMCRTGDNFVGPILSQWPSAIQYFNTDCTFKAEKGREIVLQDETFEVCIKFDTRDKLDLWPELRASAEDLLTDPWFSDVVA</sequence>
<comment type="caution">
    <text evidence="9">The sequence shown here is derived from an EMBL/GenBank/DDBJ whole genome shotgun (WGS) entry which is preliminary data.</text>
</comment>
<reference evidence="9 10" key="1">
    <citation type="submission" date="2019-02" db="EMBL/GenBank/DDBJ databases">
        <title>Genome sequencing of the rare red list fungi Antrodiella citrinella (Flaviporus citrinellus).</title>
        <authorList>
            <person name="Buettner E."/>
            <person name="Kellner H."/>
        </authorList>
    </citation>
    <scope>NUCLEOTIDE SEQUENCE [LARGE SCALE GENOMIC DNA]</scope>
    <source>
        <strain evidence="9 10">DSM 108506</strain>
    </source>
</reference>
<comment type="similarity">
    <text evidence="7">Belongs to the protein kinase superfamily.</text>
</comment>
<evidence type="ECO:0000256" key="7">
    <source>
        <dbReference type="RuleBase" id="RU000304"/>
    </source>
</evidence>
<dbReference type="InterPro" id="IPR017441">
    <property type="entry name" value="Protein_kinase_ATP_BS"/>
</dbReference>
<proteinExistence type="inferred from homology"/>
<feature type="domain" description="Protein kinase" evidence="8">
    <location>
        <begin position="57"/>
        <end position="395"/>
    </location>
</feature>
<evidence type="ECO:0000256" key="2">
    <source>
        <dbReference type="ARBA" id="ARBA00022679"/>
    </source>
</evidence>
<evidence type="ECO:0000256" key="1">
    <source>
        <dbReference type="ARBA" id="ARBA00022527"/>
    </source>
</evidence>
<keyword evidence="4" id="KW-0418">Kinase</keyword>
<dbReference type="SMART" id="SM00220">
    <property type="entry name" value="S_TKc"/>
    <property type="match status" value="1"/>
</dbReference>
<dbReference type="PROSITE" id="PS00108">
    <property type="entry name" value="PROTEIN_KINASE_ST"/>
    <property type="match status" value="1"/>
</dbReference>
<dbReference type="InterPro" id="IPR008271">
    <property type="entry name" value="Ser/Thr_kinase_AS"/>
</dbReference>
<evidence type="ECO:0000256" key="3">
    <source>
        <dbReference type="ARBA" id="ARBA00022741"/>
    </source>
</evidence>
<dbReference type="PROSITE" id="PS50011">
    <property type="entry name" value="PROTEIN_KINASE_DOM"/>
    <property type="match status" value="1"/>
</dbReference>
<dbReference type="PANTHER" id="PTHR45646:SF11">
    <property type="entry name" value="SERINE_THREONINE-PROTEIN KINASE DOA"/>
    <property type="match status" value="1"/>
</dbReference>
<keyword evidence="3 6" id="KW-0547">Nucleotide-binding</keyword>
<keyword evidence="1 7" id="KW-0723">Serine/threonine-protein kinase</keyword>
<feature type="binding site" evidence="6">
    <location>
        <position position="86"/>
    </location>
    <ligand>
        <name>ATP</name>
        <dbReference type="ChEBI" id="CHEBI:30616"/>
    </ligand>
</feature>
<name>A0A4S4MWQ9_9APHY</name>
<keyword evidence="2" id="KW-0808">Transferase</keyword>
<evidence type="ECO:0000256" key="6">
    <source>
        <dbReference type="PROSITE-ProRule" id="PRU10141"/>
    </source>
</evidence>
<keyword evidence="5 6" id="KW-0067">ATP-binding</keyword>
<dbReference type="Pfam" id="PF00069">
    <property type="entry name" value="Pkinase"/>
    <property type="match status" value="1"/>
</dbReference>
<dbReference type="Proteomes" id="UP000308730">
    <property type="component" value="Unassembled WGS sequence"/>
</dbReference>
<dbReference type="PROSITE" id="PS00107">
    <property type="entry name" value="PROTEIN_KINASE_ATP"/>
    <property type="match status" value="1"/>
</dbReference>
<dbReference type="OrthoDB" id="5979581at2759"/>
<dbReference type="InterPro" id="IPR000719">
    <property type="entry name" value="Prot_kinase_dom"/>
</dbReference>
<organism evidence="9 10">
    <name type="scientific">Antrodiella citrinella</name>
    <dbReference type="NCBI Taxonomy" id="2447956"/>
    <lineage>
        <taxon>Eukaryota</taxon>
        <taxon>Fungi</taxon>
        <taxon>Dikarya</taxon>
        <taxon>Basidiomycota</taxon>
        <taxon>Agaricomycotina</taxon>
        <taxon>Agaricomycetes</taxon>
        <taxon>Polyporales</taxon>
        <taxon>Steccherinaceae</taxon>
        <taxon>Antrodiella</taxon>
    </lineage>
</organism>
<evidence type="ECO:0000313" key="10">
    <source>
        <dbReference type="Proteomes" id="UP000308730"/>
    </source>
</evidence>
<dbReference type="GO" id="GO:0043484">
    <property type="term" value="P:regulation of RNA splicing"/>
    <property type="evidence" value="ECO:0007669"/>
    <property type="project" value="TreeGrafter"/>
</dbReference>
<accession>A0A4S4MWQ9</accession>
<keyword evidence="10" id="KW-1185">Reference proteome</keyword>
<dbReference type="SUPFAM" id="SSF56112">
    <property type="entry name" value="Protein kinase-like (PK-like)"/>
    <property type="match status" value="1"/>
</dbReference>
<dbReference type="PANTHER" id="PTHR45646">
    <property type="entry name" value="SERINE/THREONINE-PROTEIN KINASE DOA-RELATED"/>
    <property type="match status" value="1"/>
</dbReference>
<evidence type="ECO:0000259" key="8">
    <source>
        <dbReference type="PROSITE" id="PS50011"/>
    </source>
</evidence>
<dbReference type="GO" id="GO:0005634">
    <property type="term" value="C:nucleus"/>
    <property type="evidence" value="ECO:0007669"/>
    <property type="project" value="TreeGrafter"/>
</dbReference>
<dbReference type="GO" id="GO:0005524">
    <property type="term" value="F:ATP binding"/>
    <property type="evidence" value="ECO:0007669"/>
    <property type="project" value="UniProtKB-UniRule"/>
</dbReference>
<evidence type="ECO:0000313" key="9">
    <source>
        <dbReference type="EMBL" id="THH30829.1"/>
    </source>
</evidence>
<dbReference type="EMBL" id="SGPM01000066">
    <property type="protein sequence ID" value="THH30829.1"/>
    <property type="molecule type" value="Genomic_DNA"/>
</dbReference>
<dbReference type="InterPro" id="IPR051175">
    <property type="entry name" value="CLK_kinases"/>
</dbReference>
<evidence type="ECO:0000256" key="4">
    <source>
        <dbReference type="ARBA" id="ARBA00022777"/>
    </source>
</evidence>
<dbReference type="InterPro" id="IPR011009">
    <property type="entry name" value="Kinase-like_dom_sf"/>
</dbReference>